<feature type="domain" description="HAMP" evidence="16">
    <location>
        <begin position="124"/>
        <end position="177"/>
    </location>
</feature>
<dbReference type="InterPro" id="IPR004358">
    <property type="entry name" value="Sig_transdc_His_kin-like_C"/>
</dbReference>
<evidence type="ECO:0000256" key="5">
    <source>
        <dbReference type="ARBA" id="ARBA00022553"/>
    </source>
</evidence>
<feature type="domain" description="Histidine kinase" evidence="15">
    <location>
        <begin position="192"/>
        <end position="408"/>
    </location>
</feature>
<dbReference type="SMART" id="SM00304">
    <property type="entry name" value="HAMP"/>
    <property type="match status" value="2"/>
</dbReference>
<keyword evidence="9" id="KW-0418">Kinase</keyword>
<comment type="subcellular location">
    <subcellularLocation>
        <location evidence="2">Cell membrane</location>
        <topology evidence="2">Multi-pass membrane protein</topology>
    </subcellularLocation>
</comment>
<dbReference type="CDD" id="cd00075">
    <property type="entry name" value="HATPase"/>
    <property type="match status" value="1"/>
</dbReference>
<gene>
    <name evidence="17" type="ORF">P0Y55_10650</name>
</gene>
<dbReference type="PRINTS" id="PR00344">
    <property type="entry name" value="BCTRLSENSOR"/>
</dbReference>
<dbReference type="InterPro" id="IPR005467">
    <property type="entry name" value="His_kinase_dom"/>
</dbReference>
<evidence type="ECO:0000256" key="12">
    <source>
        <dbReference type="ARBA" id="ARBA00023012"/>
    </source>
</evidence>
<evidence type="ECO:0000256" key="6">
    <source>
        <dbReference type="ARBA" id="ARBA00022679"/>
    </source>
</evidence>
<evidence type="ECO:0000256" key="14">
    <source>
        <dbReference type="SAM" id="Phobius"/>
    </source>
</evidence>
<dbReference type="GO" id="GO:0005524">
    <property type="term" value="F:ATP binding"/>
    <property type="evidence" value="ECO:0007669"/>
    <property type="project" value="UniProtKB-KW"/>
</dbReference>
<dbReference type="PANTHER" id="PTHR45528">
    <property type="entry name" value="SENSOR HISTIDINE KINASE CPXA"/>
    <property type="match status" value="1"/>
</dbReference>
<keyword evidence="13 14" id="KW-0472">Membrane</keyword>
<dbReference type="Pfam" id="PF02518">
    <property type="entry name" value="HATPase_c"/>
    <property type="match status" value="1"/>
</dbReference>
<protein>
    <recommendedName>
        <fullName evidence="3">histidine kinase</fullName>
        <ecNumber evidence="3">2.7.13.3</ecNumber>
    </recommendedName>
</protein>
<keyword evidence="7 14" id="KW-0812">Transmembrane</keyword>
<evidence type="ECO:0000256" key="1">
    <source>
        <dbReference type="ARBA" id="ARBA00000085"/>
    </source>
</evidence>
<dbReference type="SMART" id="SM00387">
    <property type="entry name" value="HATPase_c"/>
    <property type="match status" value="1"/>
</dbReference>
<evidence type="ECO:0000256" key="13">
    <source>
        <dbReference type="ARBA" id="ARBA00023136"/>
    </source>
</evidence>
<dbReference type="InterPro" id="IPR003660">
    <property type="entry name" value="HAMP_dom"/>
</dbReference>
<dbReference type="AlphaFoldDB" id="A0AA95EU43"/>
<evidence type="ECO:0000256" key="11">
    <source>
        <dbReference type="ARBA" id="ARBA00022989"/>
    </source>
</evidence>
<keyword evidence="8" id="KW-0547">Nucleotide-binding</keyword>
<dbReference type="CDD" id="cd06225">
    <property type="entry name" value="HAMP"/>
    <property type="match status" value="1"/>
</dbReference>
<dbReference type="EMBL" id="CP119317">
    <property type="protein sequence ID" value="WEK53056.1"/>
    <property type="molecule type" value="Genomic_DNA"/>
</dbReference>
<evidence type="ECO:0000256" key="9">
    <source>
        <dbReference type="ARBA" id="ARBA00022777"/>
    </source>
</evidence>
<evidence type="ECO:0000313" key="18">
    <source>
        <dbReference type="Proteomes" id="UP001178662"/>
    </source>
</evidence>
<dbReference type="Gene3D" id="1.10.287.130">
    <property type="match status" value="1"/>
</dbReference>
<evidence type="ECO:0000313" key="17">
    <source>
        <dbReference type="EMBL" id="WEK53056.1"/>
    </source>
</evidence>
<proteinExistence type="predicted"/>
<keyword evidence="4" id="KW-1003">Cell membrane</keyword>
<dbReference type="SUPFAM" id="SSF47384">
    <property type="entry name" value="Homodimeric domain of signal transducing histidine kinase"/>
    <property type="match status" value="1"/>
</dbReference>
<dbReference type="EC" id="2.7.13.3" evidence="3"/>
<dbReference type="CDD" id="cd00082">
    <property type="entry name" value="HisKA"/>
    <property type="match status" value="1"/>
</dbReference>
<evidence type="ECO:0000256" key="4">
    <source>
        <dbReference type="ARBA" id="ARBA00022475"/>
    </source>
</evidence>
<comment type="catalytic activity">
    <reaction evidence="1">
        <text>ATP + protein L-histidine = ADP + protein N-phospho-L-histidine.</text>
        <dbReference type="EC" id="2.7.13.3"/>
    </reaction>
</comment>
<dbReference type="Gene3D" id="6.10.340.10">
    <property type="match status" value="1"/>
</dbReference>
<dbReference type="PROSITE" id="PS50885">
    <property type="entry name" value="HAMP"/>
    <property type="match status" value="1"/>
</dbReference>
<dbReference type="FunFam" id="3.30.565.10:FF:000013">
    <property type="entry name" value="Two-component sensor histidine kinase"/>
    <property type="match status" value="1"/>
</dbReference>
<dbReference type="SUPFAM" id="SSF55874">
    <property type="entry name" value="ATPase domain of HSP90 chaperone/DNA topoisomerase II/histidine kinase"/>
    <property type="match status" value="1"/>
</dbReference>
<dbReference type="Pfam" id="PF00672">
    <property type="entry name" value="HAMP"/>
    <property type="match status" value="2"/>
</dbReference>
<dbReference type="PROSITE" id="PS50109">
    <property type="entry name" value="HIS_KIN"/>
    <property type="match status" value="1"/>
</dbReference>
<feature type="transmembrane region" description="Helical" evidence="14">
    <location>
        <begin position="57"/>
        <end position="76"/>
    </location>
</feature>
<dbReference type="InterPro" id="IPR003661">
    <property type="entry name" value="HisK_dim/P_dom"/>
</dbReference>
<evidence type="ECO:0000256" key="7">
    <source>
        <dbReference type="ARBA" id="ARBA00022692"/>
    </source>
</evidence>
<evidence type="ECO:0000259" key="16">
    <source>
        <dbReference type="PROSITE" id="PS50885"/>
    </source>
</evidence>
<dbReference type="Gene3D" id="3.30.565.10">
    <property type="entry name" value="Histidine kinase-like ATPase, C-terminal domain"/>
    <property type="match status" value="1"/>
</dbReference>
<keyword evidence="12" id="KW-0902">Two-component regulatory system</keyword>
<evidence type="ECO:0000256" key="8">
    <source>
        <dbReference type="ARBA" id="ARBA00022741"/>
    </source>
</evidence>
<dbReference type="InterPro" id="IPR036890">
    <property type="entry name" value="HATPase_C_sf"/>
</dbReference>
<reference evidence="17" key="1">
    <citation type="submission" date="2023-03" db="EMBL/GenBank/DDBJ databases">
        <title>Andean soil-derived lignocellulolytic bacterial consortium as a source of novel taxa and putative plastic-active enzymes.</title>
        <authorList>
            <person name="Diaz-Garcia L."/>
            <person name="Chuvochina M."/>
            <person name="Feuerriegel G."/>
            <person name="Bunk B."/>
            <person name="Sproer C."/>
            <person name="Streit W.R."/>
            <person name="Rodriguez L.M."/>
            <person name="Overmann J."/>
            <person name="Jimenez D.J."/>
        </authorList>
    </citation>
    <scope>NUCLEOTIDE SEQUENCE</scope>
    <source>
        <strain evidence="17">MAG 2441</strain>
    </source>
</reference>
<evidence type="ECO:0000259" key="15">
    <source>
        <dbReference type="PROSITE" id="PS50109"/>
    </source>
</evidence>
<keyword evidence="6" id="KW-0808">Transferase</keyword>
<evidence type="ECO:0000256" key="2">
    <source>
        <dbReference type="ARBA" id="ARBA00004651"/>
    </source>
</evidence>
<name>A0AA95EU43_9BACL</name>
<dbReference type="InterPro" id="IPR036097">
    <property type="entry name" value="HisK_dim/P_sf"/>
</dbReference>
<dbReference type="GO" id="GO:0000155">
    <property type="term" value="F:phosphorelay sensor kinase activity"/>
    <property type="evidence" value="ECO:0007669"/>
    <property type="project" value="InterPro"/>
</dbReference>
<sequence length="408" mass="45876">MLQKWIHSIRMKFLGFSLLSAGITAAFLYSGYALGGVILSNPSINDPVAFLVNRFGSIPVAIIMGVSVYILSFFLLSRGTIRRIEALERTVVRIREGKFDNDQPDQEFKDEIAQLSTSIHEMSNVLSDDLRHILDGLQHVAIGRLDQPIDAVERSGELAEVAMSINRMAEQLQRTITDERNAEKSKNDLITGVSHDLRTPLTSILGFLEVIHEDRYRDEVELRHYLTIVYDKALTLKKLIDDLFEYTRVNNGMPLQLTPIDIVGFIHQLAEEFVPQLEGANMICRVHAIDESLIVSVDGDLLVRSFENLISNAIRYGREGRYVDINVHSKSGIAHITVTNYGAPIPERDIPFLFDRFYRSDTSRSKDTGGTGLGLAITKSIIERHDGTITVSSHHEQTQFMVSLPIEV</sequence>
<organism evidence="17 18">
    <name type="scientific">Candidatus Cohnella colombiensis</name>
    <dbReference type="NCBI Taxonomy" id="3121368"/>
    <lineage>
        <taxon>Bacteria</taxon>
        <taxon>Bacillati</taxon>
        <taxon>Bacillota</taxon>
        <taxon>Bacilli</taxon>
        <taxon>Bacillales</taxon>
        <taxon>Paenibacillaceae</taxon>
        <taxon>Cohnella</taxon>
    </lineage>
</organism>
<evidence type="ECO:0000256" key="3">
    <source>
        <dbReference type="ARBA" id="ARBA00012438"/>
    </source>
</evidence>
<evidence type="ECO:0000256" key="10">
    <source>
        <dbReference type="ARBA" id="ARBA00022840"/>
    </source>
</evidence>
<dbReference type="Proteomes" id="UP001178662">
    <property type="component" value="Chromosome"/>
</dbReference>
<dbReference type="InterPro" id="IPR003594">
    <property type="entry name" value="HATPase_dom"/>
</dbReference>
<keyword evidence="10 17" id="KW-0067">ATP-binding</keyword>
<dbReference type="GO" id="GO:0005886">
    <property type="term" value="C:plasma membrane"/>
    <property type="evidence" value="ECO:0007669"/>
    <property type="project" value="UniProtKB-SubCell"/>
</dbReference>
<keyword evidence="11 14" id="KW-1133">Transmembrane helix</keyword>
<dbReference type="Pfam" id="PF00512">
    <property type="entry name" value="HisKA"/>
    <property type="match status" value="1"/>
</dbReference>
<dbReference type="PANTHER" id="PTHR45528:SF1">
    <property type="entry name" value="SENSOR HISTIDINE KINASE CPXA"/>
    <property type="match status" value="1"/>
</dbReference>
<dbReference type="FunFam" id="1.10.287.130:FF:000008">
    <property type="entry name" value="Two-component sensor histidine kinase"/>
    <property type="match status" value="1"/>
</dbReference>
<accession>A0AA95EU43</accession>
<dbReference type="SUPFAM" id="SSF158472">
    <property type="entry name" value="HAMP domain-like"/>
    <property type="match status" value="1"/>
</dbReference>
<keyword evidence="18" id="KW-1185">Reference proteome</keyword>
<dbReference type="InterPro" id="IPR050398">
    <property type="entry name" value="HssS/ArlS-like"/>
</dbReference>
<dbReference type="SMART" id="SM00388">
    <property type="entry name" value="HisKA"/>
    <property type="match status" value="1"/>
</dbReference>
<keyword evidence="5" id="KW-0597">Phosphoprotein</keyword>